<reference evidence="2 3" key="1">
    <citation type="submission" date="2013-10" db="EMBL/GenBank/DDBJ databases">
        <title>Complete genome sequence of Corynebacterium lactis DSM 45799(T), isolated from raw cow milk.</title>
        <authorList>
            <person name="Ruckert C."/>
            <person name="Albersmeier A."/>
            <person name="Lipski A."/>
            <person name="Kalinowski J."/>
        </authorList>
    </citation>
    <scope>NUCLEOTIDE SEQUENCE [LARGE SCALE GENOMIC DNA]</scope>
    <source>
        <strain evidence="2 3">RW2-5</strain>
    </source>
</reference>
<dbReference type="InterPro" id="IPR029432">
    <property type="entry name" value="Gp28/Gp37-like_dom"/>
</dbReference>
<evidence type="ECO:0000259" key="1">
    <source>
        <dbReference type="Pfam" id="PF14594"/>
    </source>
</evidence>
<proteinExistence type="predicted"/>
<dbReference type="Pfam" id="PF14594">
    <property type="entry name" value="Sipho_Gp37"/>
    <property type="match status" value="1"/>
</dbReference>
<accession>A0A0K2H1L8</accession>
<keyword evidence="3" id="KW-1185">Reference proteome</keyword>
<dbReference type="RefSeq" id="WP_053412707.1">
    <property type="nucleotide sequence ID" value="NZ_CP006841.1"/>
</dbReference>
<evidence type="ECO:0000313" key="3">
    <source>
        <dbReference type="Proteomes" id="UP000058446"/>
    </source>
</evidence>
<evidence type="ECO:0000313" key="2">
    <source>
        <dbReference type="EMBL" id="ALA67924.1"/>
    </source>
</evidence>
<gene>
    <name evidence="2" type="ORF">CLAC_09680</name>
</gene>
<name>A0A0K2H1L8_9CORY</name>
<organism evidence="2 3">
    <name type="scientific">Corynebacterium lactis RW2-5</name>
    <dbReference type="NCBI Taxonomy" id="1408189"/>
    <lineage>
        <taxon>Bacteria</taxon>
        <taxon>Bacillati</taxon>
        <taxon>Actinomycetota</taxon>
        <taxon>Actinomycetes</taxon>
        <taxon>Mycobacteriales</taxon>
        <taxon>Corynebacteriaceae</taxon>
        <taxon>Corynebacterium</taxon>
    </lineage>
</organism>
<sequence>MAVTAQGASDEQLDDIYEQAIAAREERRRRRDEPPLIRIWENKTVGMVLRGVVAAEYAGFFEIEVNETAPAQLVLPFDHHLAKFCWERRKREKQNVVLTIDAAAERWGGLMSNCTLTQDEDLARTVTVDFVHDYEMFKHLPCWANPLSPPALQIPNSWSLFANAIWGLKVTLFANLLRLNGSLWQLPDDPLDPESWVATLDYKRWQMVVKPSLLTTDTSPLRYIHSEFENFHDVAKPILEDCGLMVTCRRWLIGDPQPWPGAGLKRNGQIVVDIVDKSGWYGQTSTFGKIGSGLVRTGLEIADNLVDETRIILDKPRRAPQYSVSGFLGVAPEQPWVVYRTNGKASTVNSVSASYKPASVAQVTVGGKSAPGVNELISANIKLIFNIMGSFILQPALGSVVESIIRPWFEDRLLAWMSIKSPLRSKKLGWAHFPENVVHHSGQAYTLSALLAMRKEFRDTNEQWAFEVNIGDGAPYLIGAPGFGHWTIGDRIGCEEPGADDGYVQVLQCRKLRLEWDADTPKEWTATLGVPPLRDPVEWAVDQINTVTSSFKKHGWL</sequence>
<dbReference type="OrthoDB" id="4410004at2"/>
<protein>
    <submittedName>
        <fullName evidence="2">Minor tail protein Gp28</fullName>
    </submittedName>
</protein>
<dbReference type="KEGG" id="clw:CLAC_09680"/>
<dbReference type="EMBL" id="CP006841">
    <property type="protein sequence ID" value="ALA67924.1"/>
    <property type="molecule type" value="Genomic_DNA"/>
</dbReference>
<dbReference type="AlphaFoldDB" id="A0A0K2H1L8"/>
<feature type="domain" description="Gp28/Gp37-like" evidence="1">
    <location>
        <begin position="37"/>
        <end position="529"/>
    </location>
</feature>
<dbReference type="Proteomes" id="UP000058446">
    <property type="component" value="Chromosome"/>
</dbReference>
<dbReference type="STRING" id="1408189.CLAC_09680"/>
<dbReference type="PATRIC" id="fig|1408189.4.peg.1941"/>